<dbReference type="EMBL" id="FMZQ01000007">
    <property type="protein sequence ID" value="SDC86288.1"/>
    <property type="molecule type" value="Genomic_DNA"/>
</dbReference>
<keyword evidence="2" id="KW-1185">Reference proteome</keyword>
<dbReference type="RefSeq" id="WP_069901344.1">
    <property type="nucleotide sequence ID" value="NZ_FMZQ01000007.1"/>
</dbReference>
<dbReference type="Proteomes" id="UP000199467">
    <property type="component" value="Unassembled WGS sequence"/>
</dbReference>
<proteinExistence type="predicted"/>
<gene>
    <name evidence="1" type="ORF">SAMN05216576_107209</name>
</gene>
<reference evidence="2" key="1">
    <citation type="submission" date="2016-10" db="EMBL/GenBank/DDBJ databases">
        <authorList>
            <person name="Varghese N."/>
            <person name="Submissions S."/>
        </authorList>
    </citation>
    <scope>NUCLEOTIDE SEQUENCE [LARGE SCALE GENOMIC DNA]</scope>
    <source>
        <strain evidence="2">DSM 26382</strain>
    </source>
</reference>
<dbReference type="AlphaFoldDB" id="A0A1G6Q1U6"/>
<name>A0A1G6Q1U6_9GAMM</name>
<protein>
    <submittedName>
        <fullName evidence="1">Uncharacterized protein</fullName>
    </submittedName>
</protein>
<organism evidence="1 2">
    <name type="scientific">Ectopseudomonas chengduensis</name>
    <dbReference type="NCBI Taxonomy" id="489632"/>
    <lineage>
        <taxon>Bacteria</taxon>
        <taxon>Pseudomonadati</taxon>
        <taxon>Pseudomonadota</taxon>
        <taxon>Gammaproteobacteria</taxon>
        <taxon>Pseudomonadales</taxon>
        <taxon>Pseudomonadaceae</taxon>
        <taxon>Ectopseudomonas</taxon>
    </lineage>
</organism>
<sequence length="138" mass="15625">MNYILQGKLAVPCEDILEWSLFMGSDKTRVSETTIDGFWVSTVFLGIDYSFGRGEPLLFETMVFVKEDNEVQFGETVEFRTAMARDSFWGSAKRDSNWGDAELSHKAACDDIKRQLEVAREKVSNMIYSAVVMGVVDD</sequence>
<evidence type="ECO:0000313" key="2">
    <source>
        <dbReference type="Proteomes" id="UP000199467"/>
    </source>
</evidence>
<evidence type="ECO:0000313" key="1">
    <source>
        <dbReference type="EMBL" id="SDC86288.1"/>
    </source>
</evidence>
<accession>A0A1G6Q1U6</accession>